<dbReference type="Proteomes" id="UP000029665">
    <property type="component" value="Unassembled WGS sequence"/>
</dbReference>
<feature type="chain" id="PRO_5012068044" evidence="1">
    <location>
        <begin position="16"/>
        <end position="229"/>
    </location>
</feature>
<organism evidence="2 3">
    <name type="scientific">Pycnoporus cinnabarinus</name>
    <name type="common">Cinnabar-red polypore</name>
    <name type="synonym">Trametes cinnabarina</name>
    <dbReference type="NCBI Taxonomy" id="5643"/>
    <lineage>
        <taxon>Eukaryota</taxon>
        <taxon>Fungi</taxon>
        <taxon>Dikarya</taxon>
        <taxon>Basidiomycota</taxon>
        <taxon>Agaricomycotina</taxon>
        <taxon>Agaricomycetes</taxon>
        <taxon>Polyporales</taxon>
        <taxon>Polyporaceae</taxon>
        <taxon>Trametes</taxon>
    </lineage>
</organism>
<protein>
    <submittedName>
        <fullName evidence="2">Uncharacterized protein</fullName>
    </submittedName>
</protein>
<comment type="caution">
    <text evidence="2">The sequence shown here is derived from an EMBL/GenBank/DDBJ whole genome shotgun (WGS) entry which is preliminary data.</text>
</comment>
<dbReference type="OrthoDB" id="3245657at2759"/>
<evidence type="ECO:0000256" key="1">
    <source>
        <dbReference type="SAM" id="SignalP"/>
    </source>
</evidence>
<sequence length="229" mass="23913">MQLISSSSLLALAFAFIATRSPLACMAASPSPQNVTVDDTLGSPDGSVHVVYSPSDAWNTGQNCTSCAVKTVDKNETLNGTWHEATYDVQHQQQITATLVFNGTAVYAYGIVPHTDSNATSSIYLSFILDNAEVGAFVRTPAGNGTTEYNVPLYSKDGLSAGTHNLTVLVGNAAFDGSQSVALLDYFVYTHDNSSGSSSAVALAPDLPSIVSVYALLWAVPLVGLLLGA</sequence>
<accession>A0A060SDY9</accession>
<dbReference type="AlphaFoldDB" id="A0A060SDY9"/>
<dbReference type="Gene3D" id="2.60.120.260">
    <property type="entry name" value="Galactose-binding domain-like"/>
    <property type="match status" value="1"/>
</dbReference>
<evidence type="ECO:0000313" key="3">
    <source>
        <dbReference type="Proteomes" id="UP000029665"/>
    </source>
</evidence>
<keyword evidence="1" id="KW-0732">Signal</keyword>
<dbReference type="STRING" id="5643.A0A060SDY9"/>
<evidence type="ECO:0000313" key="2">
    <source>
        <dbReference type="EMBL" id="CDO72707.1"/>
    </source>
</evidence>
<feature type="signal peptide" evidence="1">
    <location>
        <begin position="1"/>
        <end position="15"/>
    </location>
</feature>
<dbReference type="OMA" id="YSPENAW"/>
<name>A0A060SDY9_PYCCI</name>
<proteinExistence type="predicted"/>
<gene>
    <name evidence="2" type="ORF">BN946_scf184985.g127</name>
</gene>
<dbReference type="EMBL" id="CCBP010000115">
    <property type="protein sequence ID" value="CDO72707.1"/>
    <property type="molecule type" value="Genomic_DNA"/>
</dbReference>
<keyword evidence="3" id="KW-1185">Reference proteome</keyword>
<dbReference type="HOGENOM" id="CLU_096179_0_0_1"/>
<reference evidence="2" key="1">
    <citation type="submission" date="2014-01" db="EMBL/GenBank/DDBJ databases">
        <title>The genome of the white-rot fungus Pycnoporus cinnabarinus: a basidiomycete model with a versatile arsenal for lignocellulosic biomass breakdown.</title>
        <authorList>
            <person name="Levasseur A."/>
            <person name="Lomascolo A."/>
            <person name="Ruiz-Duenas F.J."/>
            <person name="Uzan E."/>
            <person name="Piumi F."/>
            <person name="Kues U."/>
            <person name="Ram A.F.J."/>
            <person name="Murat C."/>
            <person name="Haon M."/>
            <person name="Benoit I."/>
            <person name="Arfi Y."/>
            <person name="Chevret D."/>
            <person name="Drula E."/>
            <person name="Kwon M.J."/>
            <person name="Gouret P."/>
            <person name="Lesage-Meessen L."/>
            <person name="Lombard V."/>
            <person name="Mariette J."/>
            <person name="Noirot C."/>
            <person name="Park J."/>
            <person name="Patyshakuliyeva A."/>
            <person name="Wieneger R.A.B."/>
            <person name="Wosten H.A.B."/>
            <person name="Martin F."/>
            <person name="Coutinho P.M."/>
            <person name="de Vries R."/>
            <person name="Martinez A.T."/>
            <person name="Klopp C."/>
            <person name="Pontarotti P."/>
            <person name="Henrissat B."/>
            <person name="Record E."/>
        </authorList>
    </citation>
    <scope>NUCLEOTIDE SEQUENCE [LARGE SCALE GENOMIC DNA]</scope>
    <source>
        <strain evidence="2">BRFM137</strain>
    </source>
</reference>